<evidence type="ECO:0000256" key="3">
    <source>
        <dbReference type="ARBA" id="ARBA00023002"/>
    </source>
</evidence>
<dbReference type="PANTHER" id="PTHR43757:SF2">
    <property type="entry name" value="AMINOMETHYLTRANSFERASE, MITOCHONDRIAL"/>
    <property type="match status" value="1"/>
</dbReference>
<proteinExistence type="inferred from homology"/>
<evidence type="ECO:0000259" key="4">
    <source>
        <dbReference type="Pfam" id="PF01571"/>
    </source>
</evidence>
<dbReference type="PATRIC" id="fig|1304275.5.peg.40"/>
<dbReference type="Pfam" id="PF01571">
    <property type="entry name" value="GCV_T"/>
    <property type="match status" value="1"/>
</dbReference>
<dbReference type="InterPro" id="IPR006222">
    <property type="entry name" value="GCVT_N"/>
</dbReference>
<gene>
    <name evidence="7" type="ORF">C41B8_00215</name>
</gene>
<dbReference type="InterPro" id="IPR029043">
    <property type="entry name" value="GcvT/YgfZ_C"/>
</dbReference>
<dbReference type="PANTHER" id="PTHR43757">
    <property type="entry name" value="AMINOMETHYLTRANSFERASE"/>
    <property type="match status" value="1"/>
</dbReference>
<dbReference type="InterPro" id="IPR013977">
    <property type="entry name" value="GcvT_C"/>
</dbReference>
<keyword evidence="3" id="KW-0560">Oxidoreductase</keyword>
<organism evidence="7 8">
    <name type="scientific">Salinisphaera hydrothermalis (strain C41B8)</name>
    <dbReference type="NCBI Taxonomy" id="1304275"/>
    <lineage>
        <taxon>Bacteria</taxon>
        <taxon>Pseudomonadati</taxon>
        <taxon>Pseudomonadota</taxon>
        <taxon>Gammaproteobacteria</taxon>
        <taxon>Salinisphaerales</taxon>
        <taxon>Salinisphaeraceae</taxon>
        <taxon>Salinisphaera</taxon>
    </lineage>
</organism>
<keyword evidence="8" id="KW-1185">Reference proteome</keyword>
<keyword evidence="2" id="KW-0032">Aminotransferase</keyword>
<dbReference type="Gene3D" id="3.10.20.440">
    <property type="entry name" value="2Fe-2S iron-sulphur cluster binding domain, sarcosine oxidase, alpha subunit, N-terminal domain"/>
    <property type="match status" value="1"/>
</dbReference>
<dbReference type="Pfam" id="PF13510">
    <property type="entry name" value="Fer2_4"/>
    <property type="match status" value="1"/>
</dbReference>
<dbReference type="RefSeq" id="WP_037332617.1">
    <property type="nucleotide sequence ID" value="NZ_APNK01000001.1"/>
</dbReference>
<dbReference type="InterPro" id="IPR041117">
    <property type="entry name" value="SoxA_A3"/>
</dbReference>
<dbReference type="STRING" id="1304275.C41B8_00215"/>
<dbReference type="EMBL" id="APNK01000001">
    <property type="protein sequence ID" value="KEZ79126.1"/>
    <property type="molecule type" value="Genomic_DNA"/>
</dbReference>
<dbReference type="Pfam" id="PF12831">
    <property type="entry name" value="FAD_oxidored"/>
    <property type="match status" value="1"/>
</dbReference>
<dbReference type="Proteomes" id="UP000028302">
    <property type="component" value="Unassembled WGS sequence"/>
</dbReference>
<evidence type="ECO:0000256" key="2">
    <source>
        <dbReference type="ARBA" id="ARBA00022576"/>
    </source>
</evidence>
<feature type="domain" description="GCVT N-terminal" evidence="4">
    <location>
        <begin position="617"/>
        <end position="888"/>
    </location>
</feature>
<dbReference type="GO" id="GO:0046653">
    <property type="term" value="P:tetrahydrofolate metabolic process"/>
    <property type="evidence" value="ECO:0007669"/>
    <property type="project" value="InterPro"/>
</dbReference>
<dbReference type="Pfam" id="PF08669">
    <property type="entry name" value="GCV_T_C"/>
    <property type="match status" value="1"/>
</dbReference>
<dbReference type="eggNOG" id="COG0446">
    <property type="taxonomic scope" value="Bacteria"/>
</dbReference>
<dbReference type="PRINTS" id="PR00368">
    <property type="entry name" value="FADPNR"/>
</dbReference>
<sequence>MRQTQRLEHGGRIDRSRTIKFTFNGREYTGHPGDTLASALLANGVSIVGRSFKYHRPRGIVGAGPEEPNAIVQVGSGALTRPDQRATQVELFDGLEASTAARLGFDPMGVNNTFSRMLPAGFYYKTFKWPAKYWPNYEKRIRQAAGLGHAPTEADPDRYDHMNAHCDVLVVGGGPAGLAAALRAGRAGARVLLADENAELGGALLSERVQESTRIDGRSYRDWIDTTSAELAAMDNVRVLTRTTAFGNYDHNFLGLMEDKADYRGGPAEGEVRHRLWRVRARRTVLATGALERPLVFGNNDRPGIMTVSAVATYLNRYGVCPGWRAVIFTNNDSAYRTALDLKAAGRDVAAVVDVRCKPSSALVDAAREAGIPIHDSSAIIRARGSRRVKSVQIARVKYGQLTGDYETIACDLVASSGGWSPVVHLHCHIGSKPAWDDVAACFLPGPDNPGQCSAGAVTGQFSLRDALVQGFEQGGAVASELGFEPGDDKAPSAPTPGDVLPIEPFWLAPSERPLSRGPKQFVDYQNDTTAADIALAVREGYESVEHVKRYTAMGFGTDQGKLGNINGMAILAWLLDQSIAETGTTTFRPAYTPISFGAVAGRTADHLFDPIRKTAMHDWHVANGAFFEDVGQWKRPWYYRRVGESMQQAIDRECHATRNSVGVLDASTLGKIEVHGADANRFLDMIYTGGRLKMKTGTCRYGLMLHEDGMIFDDGVTAKLGENHYYLTTTTGGAAGALNWLEQWHQTEWPDMDVFFTSVTDQWATIAVNGPKSRDVLQALCDDIDFERDAFPFMTFRDGTVAGVSARVFRISFTGELAFEINVDANYGRHVWDAVMAAGEPYGITPYGTETMHVLRAEKGFIVAGQDTDGSVTPMDMGMHWAIGKKKTDFIGMRSLSRSDIVAEGRKQYVGLKPRDGQIVLPEGAQLVDDPQAELPMPMIGHVSSSYYSDTLGHAFALAVVKNGRSRHGEIIYSPQPDGTVIAAEITDPVFYDREGARQYV</sequence>
<name>A0A084IQZ2_SALHC</name>
<evidence type="ECO:0000256" key="1">
    <source>
        <dbReference type="ARBA" id="ARBA00008609"/>
    </source>
</evidence>
<comment type="caution">
    <text evidence="7">The sequence shown here is derived from an EMBL/GenBank/DDBJ whole genome shotgun (WGS) entry which is preliminary data.</text>
</comment>
<dbReference type="AlphaFoldDB" id="A0A084IQZ2"/>
<evidence type="ECO:0000313" key="7">
    <source>
        <dbReference type="EMBL" id="KEZ79126.1"/>
    </source>
</evidence>
<dbReference type="OrthoDB" id="5287468at2"/>
<dbReference type="SUPFAM" id="SSF103025">
    <property type="entry name" value="Folate-binding domain"/>
    <property type="match status" value="1"/>
</dbReference>
<dbReference type="GO" id="GO:0008483">
    <property type="term" value="F:transaminase activity"/>
    <property type="evidence" value="ECO:0007669"/>
    <property type="project" value="UniProtKB-KW"/>
</dbReference>
<dbReference type="Gene3D" id="3.50.50.60">
    <property type="entry name" value="FAD/NAD(P)-binding domain"/>
    <property type="match status" value="1"/>
</dbReference>
<dbReference type="PIRSF" id="PIRSF037980">
    <property type="entry name" value="SoxA"/>
    <property type="match status" value="1"/>
</dbReference>
<dbReference type="SUPFAM" id="SSF51905">
    <property type="entry name" value="FAD/NAD(P)-binding domain"/>
    <property type="match status" value="1"/>
</dbReference>
<reference evidence="7 8" key="1">
    <citation type="submission" date="2013-03" db="EMBL/GenBank/DDBJ databases">
        <title>Salinisphaera hydrothermalis C41B8 Genome Sequencing.</title>
        <authorList>
            <person name="Li C."/>
            <person name="Lai Q."/>
            <person name="Shao Z."/>
        </authorList>
    </citation>
    <scope>NUCLEOTIDE SEQUENCE [LARGE SCALE GENOMIC DNA]</scope>
    <source>
        <strain evidence="7 8">C41B8</strain>
    </source>
</reference>
<dbReference type="PRINTS" id="PR00469">
    <property type="entry name" value="PNDRDTASEII"/>
</dbReference>
<feature type="domain" description="Aminomethyltransferase C-terminal" evidence="5">
    <location>
        <begin position="908"/>
        <end position="994"/>
    </location>
</feature>
<dbReference type="GO" id="GO:0008115">
    <property type="term" value="F:sarcosine oxidase activity"/>
    <property type="evidence" value="ECO:0007669"/>
    <property type="project" value="InterPro"/>
</dbReference>
<accession>A0A084IQZ2</accession>
<dbReference type="eggNOG" id="COG0404">
    <property type="taxonomic scope" value="Bacteria"/>
</dbReference>
<evidence type="ECO:0000259" key="5">
    <source>
        <dbReference type="Pfam" id="PF08669"/>
    </source>
</evidence>
<comment type="similarity">
    <text evidence="1">Belongs to the GcvT family.</text>
</comment>
<evidence type="ECO:0000313" key="8">
    <source>
        <dbReference type="Proteomes" id="UP000028302"/>
    </source>
</evidence>
<protein>
    <submittedName>
        <fullName evidence="7">Sarcosine oxidase subunit alpha</fullName>
    </submittedName>
</protein>
<dbReference type="Gene3D" id="3.30.1360.120">
    <property type="entry name" value="Probable tRNA modification gtpase trme, domain 1"/>
    <property type="match status" value="1"/>
</dbReference>
<keyword evidence="2" id="KW-0808">Transferase</keyword>
<dbReference type="InterPro" id="IPR042204">
    <property type="entry name" value="2Fe-2S-bd_N"/>
</dbReference>
<dbReference type="InterPro" id="IPR006277">
    <property type="entry name" value="Sarcosine_oxidase_asu"/>
</dbReference>
<evidence type="ECO:0000259" key="6">
    <source>
        <dbReference type="Pfam" id="PF17806"/>
    </source>
</evidence>
<dbReference type="SUPFAM" id="SSF101790">
    <property type="entry name" value="Aminomethyltransferase beta-barrel domain"/>
    <property type="match status" value="1"/>
</dbReference>
<dbReference type="NCBIfam" id="TIGR01372">
    <property type="entry name" value="soxA"/>
    <property type="match status" value="1"/>
</dbReference>
<dbReference type="Pfam" id="PF17806">
    <property type="entry name" value="SO_alpha_A3"/>
    <property type="match status" value="1"/>
</dbReference>
<dbReference type="InterPro" id="IPR036188">
    <property type="entry name" value="FAD/NAD-bd_sf"/>
</dbReference>
<dbReference type="InterPro" id="IPR027266">
    <property type="entry name" value="TrmE/GcvT-like"/>
</dbReference>
<dbReference type="InterPro" id="IPR028896">
    <property type="entry name" value="GcvT/YgfZ/DmdA"/>
</dbReference>
<feature type="domain" description="SoxA A3" evidence="6">
    <location>
        <begin position="519"/>
        <end position="602"/>
    </location>
</feature>